<dbReference type="PANTHER" id="PTHR14963:SF4">
    <property type="entry name" value="RHO GTPASE-ACTIVATING PROTEIN 40"/>
    <property type="match status" value="1"/>
</dbReference>
<reference evidence="3 4" key="1">
    <citation type="submission" date="2024-05" db="EMBL/GenBank/DDBJ databases">
        <title>Genome sequencing and assembly of Indian major carp, Cirrhinus mrigala (Hamilton, 1822).</title>
        <authorList>
            <person name="Mohindra V."/>
            <person name="Chowdhury L.M."/>
            <person name="Lal K."/>
            <person name="Jena J.K."/>
        </authorList>
    </citation>
    <scope>NUCLEOTIDE SEQUENCE [LARGE SCALE GENOMIC DNA]</scope>
    <source>
        <strain evidence="3">CM1030</strain>
        <tissue evidence="3">Blood</tissue>
    </source>
</reference>
<evidence type="ECO:0000259" key="2">
    <source>
        <dbReference type="PROSITE" id="PS50238"/>
    </source>
</evidence>
<dbReference type="InterPro" id="IPR008936">
    <property type="entry name" value="Rho_GTPase_activation_prot"/>
</dbReference>
<dbReference type="PROSITE" id="PS50238">
    <property type="entry name" value="RHOGAP"/>
    <property type="match status" value="1"/>
</dbReference>
<keyword evidence="4" id="KW-1185">Reference proteome</keyword>
<name>A0ABD0R038_CIRMR</name>
<feature type="domain" description="Rho-GAP" evidence="2">
    <location>
        <begin position="1"/>
        <end position="62"/>
    </location>
</feature>
<feature type="non-terminal residue" evidence="3">
    <location>
        <position position="1"/>
    </location>
</feature>
<dbReference type="Proteomes" id="UP001529510">
    <property type="component" value="Unassembled WGS sequence"/>
</dbReference>
<keyword evidence="1" id="KW-0343">GTPase activation</keyword>
<evidence type="ECO:0000313" key="3">
    <source>
        <dbReference type="EMBL" id="KAL0191869.1"/>
    </source>
</evidence>
<protein>
    <recommendedName>
        <fullName evidence="2">Rho-GAP domain-containing protein</fullName>
    </recommendedName>
</protein>
<dbReference type="AlphaFoldDB" id="A0ABD0R038"/>
<evidence type="ECO:0000313" key="4">
    <source>
        <dbReference type="Proteomes" id="UP001529510"/>
    </source>
</evidence>
<organism evidence="3 4">
    <name type="scientific">Cirrhinus mrigala</name>
    <name type="common">Mrigala</name>
    <dbReference type="NCBI Taxonomy" id="683832"/>
    <lineage>
        <taxon>Eukaryota</taxon>
        <taxon>Metazoa</taxon>
        <taxon>Chordata</taxon>
        <taxon>Craniata</taxon>
        <taxon>Vertebrata</taxon>
        <taxon>Euteleostomi</taxon>
        <taxon>Actinopterygii</taxon>
        <taxon>Neopterygii</taxon>
        <taxon>Teleostei</taxon>
        <taxon>Ostariophysi</taxon>
        <taxon>Cypriniformes</taxon>
        <taxon>Cyprinidae</taxon>
        <taxon>Labeoninae</taxon>
        <taxon>Labeonini</taxon>
        <taxon>Cirrhinus</taxon>
    </lineage>
</organism>
<evidence type="ECO:0000256" key="1">
    <source>
        <dbReference type="ARBA" id="ARBA00022468"/>
    </source>
</evidence>
<dbReference type="InterPro" id="IPR000198">
    <property type="entry name" value="RhoGAP_dom"/>
</dbReference>
<dbReference type="EMBL" id="JAMKFB020000006">
    <property type="protein sequence ID" value="KAL0191869.1"/>
    <property type="molecule type" value="Genomic_DNA"/>
</dbReference>
<accession>A0ABD0R038</accession>
<proteinExistence type="predicted"/>
<dbReference type="Gene3D" id="1.10.555.10">
    <property type="entry name" value="Rho GTPase activation protein"/>
    <property type="match status" value="1"/>
</dbReference>
<gene>
    <name evidence="3" type="ORF">M9458_014567</name>
</gene>
<comment type="caution">
    <text evidence="3">The sequence shown here is derived from an EMBL/GenBank/DDBJ whole genome shotgun (WGS) entry which is preliminary data.</text>
</comment>
<feature type="non-terminal residue" evidence="3">
    <location>
        <position position="129"/>
    </location>
</feature>
<sequence length="129" mass="15021">KVVLCERRNRMNLWAVSTIMAPNLFLHKAVPSKLAVDGPEKGQAERAADIMRLLIRYQDLLWTVKSGRILCCRSLTASSQRVPNFLLSQVRKLNENSSRRYQFYDKRIKHLLRKIHTDSREKPDKNSGE</sequence>
<dbReference type="PANTHER" id="PTHR14963">
    <property type="entry name" value="RHO GTPASE ACTIVATING PROTEIN 18,19-RELATED"/>
    <property type="match status" value="1"/>
</dbReference>
<dbReference type="GO" id="GO:0005096">
    <property type="term" value="F:GTPase activator activity"/>
    <property type="evidence" value="ECO:0007669"/>
    <property type="project" value="UniProtKB-KW"/>
</dbReference>